<dbReference type="RefSeq" id="WP_085854719.1">
    <property type="nucleotide sequence ID" value="NZ_FOPF01000008.1"/>
</dbReference>
<dbReference type="AlphaFoldDB" id="A0A1Y5T6R4"/>
<sequence length="125" mass="12848">MTVGKVEGEDGFVLLETLVAFVVLSVALAAAIAAVSQATLAMRRAGEATAATHVAREVAAVHGGAVAAEGEFSGQAPGGATWQLSARELPDDNPVPLFAVTIEVWPPRATQSYVFRSFVVGEATP</sequence>
<feature type="transmembrane region" description="Helical" evidence="1">
    <location>
        <begin position="12"/>
        <end position="35"/>
    </location>
</feature>
<dbReference type="Proteomes" id="UP000193870">
    <property type="component" value="Unassembled WGS sequence"/>
</dbReference>
<proteinExistence type="predicted"/>
<keyword evidence="1" id="KW-0472">Membrane</keyword>
<dbReference type="STRING" id="315423.SAMN04488020_1083"/>
<keyword evidence="1" id="KW-0812">Transmembrane</keyword>
<reference evidence="2 3" key="1">
    <citation type="submission" date="2017-03" db="EMBL/GenBank/DDBJ databases">
        <authorList>
            <person name="Afonso C.L."/>
            <person name="Miller P.J."/>
            <person name="Scott M.A."/>
            <person name="Spackman E."/>
            <person name="Goraichik I."/>
            <person name="Dimitrov K.M."/>
            <person name="Suarez D.L."/>
            <person name="Swayne D.E."/>
        </authorList>
    </citation>
    <scope>NUCLEOTIDE SEQUENCE [LARGE SCALE GENOMIC DNA]</scope>
    <source>
        <strain evidence="2 3">CECT 7066</strain>
    </source>
</reference>
<dbReference type="EMBL" id="FWFV01000008">
    <property type="protein sequence ID" value="SLN56828.1"/>
    <property type="molecule type" value="Genomic_DNA"/>
</dbReference>
<protein>
    <recommendedName>
        <fullName evidence="4">General secretion pathway protein I</fullName>
    </recommendedName>
</protein>
<name>A0A1Y5T6R4_9RHOB</name>
<evidence type="ECO:0000313" key="2">
    <source>
        <dbReference type="EMBL" id="SLN56828.1"/>
    </source>
</evidence>
<evidence type="ECO:0008006" key="4">
    <source>
        <dbReference type="Google" id="ProtNLM"/>
    </source>
</evidence>
<gene>
    <name evidence="2" type="ORF">PAM7066_02711</name>
</gene>
<evidence type="ECO:0000256" key="1">
    <source>
        <dbReference type="SAM" id="Phobius"/>
    </source>
</evidence>
<keyword evidence="3" id="KW-1185">Reference proteome</keyword>
<accession>A0A1Y5T6R4</accession>
<organism evidence="2 3">
    <name type="scientific">Palleronia marisminoris</name>
    <dbReference type="NCBI Taxonomy" id="315423"/>
    <lineage>
        <taxon>Bacteria</taxon>
        <taxon>Pseudomonadati</taxon>
        <taxon>Pseudomonadota</taxon>
        <taxon>Alphaproteobacteria</taxon>
        <taxon>Rhodobacterales</taxon>
        <taxon>Roseobacteraceae</taxon>
        <taxon>Palleronia</taxon>
    </lineage>
</organism>
<keyword evidence="1" id="KW-1133">Transmembrane helix</keyword>
<evidence type="ECO:0000313" key="3">
    <source>
        <dbReference type="Proteomes" id="UP000193870"/>
    </source>
</evidence>